<evidence type="ECO:0000256" key="6">
    <source>
        <dbReference type="ARBA" id="ARBA00023136"/>
    </source>
</evidence>
<proteinExistence type="predicted"/>
<evidence type="ECO:0000256" key="8">
    <source>
        <dbReference type="SAM" id="Phobius"/>
    </source>
</evidence>
<keyword evidence="2" id="KW-1003">Cell membrane</keyword>
<dbReference type="GO" id="GO:0009103">
    <property type="term" value="P:lipopolysaccharide biosynthetic process"/>
    <property type="evidence" value="ECO:0007669"/>
    <property type="project" value="TreeGrafter"/>
</dbReference>
<feature type="transmembrane region" description="Helical" evidence="8">
    <location>
        <begin position="300"/>
        <end position="319"/>
    </location>
</feature>
<dbReference type="InterPro" id="IPR000715">
    <property type="entry name" value="Glycosyl_transferase_4"/>
</dbReference>
<protein>
    <submittedName>
        <fullName evidence="9">Glycosyl transferase</fullName>
    </submittedName>
</protein>
<feature type="transmembrane region" description="Helical" evidence="8">
    <location>
        <begin position="129"/>
        <end position="149"/>
    </location>
</feature>
<feature type="transmembrane region" description="Helical" evidence="8">
    <location>
        <begin position="63"/>
        <end position="82"/>
    </location>
</feature>
<feature type="transmembrane region" description="Helical" evidence="8">
    <location>
        <begin position="214"/>
        <end position="232"/>
    </location>
</feature>
<evidence type="ECO:0000256" key="5">
    <source>
        <dbReference type="ARBA" id="ARBA00022989"/>
    </source>
</evidence>
<keyword evidence="6 8" id="KW-0472">Membrane</keyword>
<feature type="transmembrane region" description="Helical" evidence="8">
    <location>
        <begin position="39"/>
        <end position="57"/>
    </location>
</feature>
<feature type="binding site" evidence="7">
    <location>
        <position position="151"/>
    </location>
    <ligand>
        <name>Mg(2+)</name>
        <dbReference type="ChEBI" id="CHEBI:18420"/>
    </ligand>
</feature>
<dbReference type="Pfam" id="PF00953">
    <property type="entry name" value="Glycos_transf_4"/>
    <property type="match status" value="1"/>
</dbReference>
<comment type="cofactor">
    <cofactor evidence="7">
        <name>Mg(2+)</name>
        <dbReference type="ChEBI" id="CHEBI:18420"/>
    </cofactor>
</comment>
<dbReference type="GO" id="GO:0071555">
    <property type="term" value="P:cell wall organization"/>
    <property type="evidence" value="ECO:0007669"/>
    <property type="project" value="TreeGrafter"/>
</dbReference>
<dbReference type="Proteomes" id="UP000292939">
    <property type="component" value="Chromosome"/>
</dbReference>
<sequence>MISWVITLLIIRFNHLHNDLTADCMTGVQKFHSHPTPRVGGVGLYCGVAVVALFLLLRELDVGWSLLMLLLAAAPAFAGGLVEDLTKKVSVLWRLGLTMVSAVLGYVLLGAELNRLDVPLVDQWVDLALSWWPLSLLLTMVAIGGVANAINIIDGFHGLAGVFCLMIFGALGYVAFLLGDTLLWTTCAALIGALLGFLVWNYPRGLIFLGDGGAYFLGFMAGELSVLLVMRHPEVSPWFPMLLMIYPVFETLFSIYRKKILRGMSPGEPDGVHLHMLVYKRLVRWAVGSSEAEDRNNRNALTSPYLWVLSSMAIFPAMLFWRSTPMLMCFVLLFAVSYVWLYRRIVLFKVPRRLVLRKTRTPDGRSEQGPVDR</sequence>
<dbReference type="AlphaFoldDB" id="A0A4V1A2K8"/>
<dbReference type="CDD" id="cd06912">
    <property type="entry name" value="GT_MraY_like"/>
    <property type="match status" value="1"/>
</dbReference>
<feature type="transmembrane region" description="Helical" evidence="8">
    <location>
        <begin position="156"/>
        <end position="176"/>
    </location>
</feature>
<organism evidence="9 10">
    <name type="scientific">Hylemonella gracilis</name>
    <dbReference type="NCBI Taxonomy" id="80880"/>
    <lineage>
        <taxon>Bacteria</taxon>
        <taxon>Pseudomonadati</taxon>
        <taxon>Pseudomonadota</taxon>
        <taxon>Betaproteobacteria</taxon>
        <taxon>Burkholderiales</taxon>
        <taxon>Comamonadaceae</taxon>
        <taxon>Hylemonella</taxon>
    </lineage>
</organism>
<keyword evidence="7" id="KW-0460">Magnesium</keyword>
<feature type="binding site" evidence="7">
    <location>
        <position position="211"/>
    </location>
    <ligand>
        <name>Mg(2+)</name>
        <dbReference type="ChEBI" id="CHEBI:18420"/>
    </ligand>
</feature>
<dbReference type="GO" id="GO:0016780">
    <property type="term" value="F:phosphotransferase activity, for other substituted phosphate groups"/>
    <property type="evidence" value="ECO:0007669"/>
    <property type="project" value="InterPro"/>
</dbReference>
<evidence type="ECO:0000256" key="7">
    <source>
        <dbReference type="PIRSR" id="PIRSR600715-1"/>
    </source>
</evidence>
<dbReference type="PANTHER" id="PTHR22926">
    <property type="entry name" value="PHOSPHO-N-ACETYLMURAMOYL-PENTAPEPTIDE-TRANSFERASE"/>
    <property type="match status" value="1"/>
</dbReference>
<dbReference type="KEGG" id="hgr:DW355_06140"/>
<dbReference type="GO" id="GO:0005886">
    <property type="term" value="C:plasma membrane"/>
    <property type="evidence" value="ECO:0007669"/>
    <property type="project" value="UniProtKB-SubCell"/>
</dbReference>
<dbReference type="OrthoDB" id="9783652at2"/>
<evidence type="ECO:0000256" key="1">
    <source>
        <dbReference type="ARBA" id="ARBA00004651"/>
    </source>
</evidence>
<keyword evidence="3 9" id="KW-0808">Transferase</keyword>
<feature type="transmembrane region" description="Helical" evidence="8">
    <location>
        <begin position="91"/>
        <end position="109"/>
    </location>
</feature>
<feature type="transmembrane region" description="Helical" evidence="8">
    <location>
        <begin position="325"/>
        <end position="343"/>
    </location>
</feature>
<gene>
    <name evidence="9" type="ORF">DW355_06140</name>
</gene>
<comment type="subcellular location">
    <subcellularLocation>
        <location evidence="1">Cell membrane</location>
        <topology evidence="1">Multi-pass membrane protein</topology>
    </subcellularLocation>
</comment>
<evidence type="ECO:0000313" key="10">
    <source>
        <dbReference type="Proteomes" id="UP000292939"/>
    </source>
</evidence>
<reference evidence="9 10" key="1">
    <citation type="submission" date="2018-07" db="EMBL/GenBank/DDBJ databases">
        <title>Exploring interactions and the metabolic potential of the ultra-small soil bacteria Hylemonella gracilis.</title>
        <authorList>
            <person name="Tyc O."/>
            <person name="Kulkarni P."/>
            <person name="Gawehns F."/>
            <person name="Hundscheid M."/>
            <person name="Zweers H."/>
            <person name="Garbeva P."/>
        </authorList>
    </citation>
    <scope>NUCLEOTIDE SEQUENCE [LARGE SCALE GENOMIC DNA]</scope>
    <source>
        <strain evidence="9 10">NS1</strain>
    </source>
</reference>
<dbReference type="PANTHER" id="PTHR22926:SF3">
    <property type="entry name" value="UNDECAPRENYL-PHOSPHATE ALPHA-N-ACETYLGLUCOSAMINYL 1-PHOSPHATE TRANSFERASE"/>
    <property type="match status" value="1"/>
</dbReference>
<keyword evidence="7" id="KW-0479">Metal-binding</keyword>
<dbReference type="GO" id="GO:0046872">
    <property type="term" value="F:metal ion binding"/>
    <property type="evidence" value="ECO:0007669"/>
    <property type="project" value="UniProtKB-KW"/>
</dbReference>
<feature type="transmembrane region" description="Helical" evidence="8">
    <location>
        <begin position="182"/>
        <end position="202"/>
    </location>
</feature>
<keyword evidence="4 8" id="KW-0812">Transmembrane</keyword>
<evidence type="ECO:0000313" key="9">
    <source>
        <dbReference type="EMBL" id="QBK06399.1"/>
    </source>
</evidence>
<dbReference type="GO" id="GO:0044038">
    <property type="term" value="P:cell wall macromolecule biosynthetic process"/>
    <property type="evidence" value="ECO:0007669"/>
    <property type="project" value="TreeGrafter"/>
</dbReference>
<keyword evidence="5 8" id="KW-1133">Transmembrane helix</keyword>
<dbReference type="EMBL" id="CP031395">
    <property type="protein sequence ID" value="QBK06399.1"/>
    <property type="molecule type" value="Genomic_DNA"/>
</dbReference>
<feature type="transmembrane region" description="Helical" evidence="8">
    <location>
        <begin position="238"/>
        <end position="256"/>
    </location>
</feature>
<evidence type="ECO:0000256" key="3">
    <source>
        <dbReference type="ARBA" id="ARBA00022679"/>
    </source>
</evidence>
<accession>A0A4V1A2K8</accession>
<evidence type="ECO:0000256" key="2">
    <source>
        <dbReference type="ARBA" id="ARBA00022475"/>
    </source>
</evidence>
<evidence type="ECO:0000256" key="4">
    <source>
        <dbReference type="ARBA" id="ARBA00022692"/>
    </source>
</evidence>
<name>A0A4V1A2K8_9BURK</name>